<sequence length="441" mass="45350">MPRSGKPRYWWRKPARSPVRDRIAALKEAARAGFDAAVRRADPGRALARCLAQHPLPVPGPGGRFLVVAVGKAAPAMTRALLPQLTGRVEAICVTQTGNEEAAGSARVFRAGHPVPDHTGAEAAQAVIALLEGAGPDDRVIALISGGGSALLPAPPPGVTLADKQALNAALLASGLDIVAMNLVRQQISQLKGGGFLRLAAPAPVTAFVLSDVVGDDLRAIASGPTVAPLGTRAEARAILQSADLWDALPASIRNHLQGPEDRSPLPPASNHLIGGNAHSVEAAAKALSPDLSVIADPAPLTGDVSTAAARIFTALQQHRGHEGPLALVWGGETTVRLTGHGLGGRNQELALRVAALADARPLARPWVFLSGGTDGRDGPTDAAGAITDQNSLPRLRKIGADPEALLANNDSHRALTLSRDLLLTGATGTNVADVQILLLG</sequence>
<dbReference type="PANTHER" id="PTHR12227">
    <property type="entry name" value="GLYCERATE KINASE"/>
    <property type="match status" value="1"/>
</dbReference>
<dbReference type="GO" id="GO:0005737">
    <property type="term" value="C:cytoplasm"/>
    <property type="evidence" value="ECO:0007669"/>
    <property type="project" value="TreeGrafter"/>
</dbReference>
<feature type="region of interest" description="Disordered" evidence="1">
    <location>
        <begin position="256"/>
        <end position="275"/>
    </location>
</feature>
<dbReference type="InterPro" id="IPR037035">
    <property type="entry name" value="GK-like_C_sf"/>
</dbReference>
<dbReference type="Pfam" id="PF05161">
    <property type="entry name" value="MOFRL"/>
    <property type="match status" value="1"/>
</dbReference>
<evidence type="ECO:0000313" key="5">
    <source>
        <dbReference type="Proteomes" id="UP000244810"/>
    </source>
</evidence>
<keyword evidence="4" id="KW-0418">Kinase</keyword>
<feature type="domain" description="MOFRL-associated" evidence="3">
    <location>
        <begin position="30"/>
        <end position="258"/>
    </location>
</feature>
<dbReference type="Gene3D" id="3.40.50.10180">
    <property type="entry name" value="Glycerate kinase, MOFRL-like N-terminal domain"/>
    <property type="match status" value="1"/>
</dbReference>
<proteinExistence type="predicted"/>
<keyword evidence="4" id="KW-0808">Transferase</keyword>
<reference evidence="4 5" key="1">
    <citation type="journal article" date="2011" name="Syst. Appl. Microbiol.">
        <title>Defluviimonas denitrificans gen. nov., sp. nov., and Pararhodobacter aggregans gen. nov., sp. nov., non-phototrophic Rhodobacteraceae from the biofilter of a marine aquaculture.</title>
        <authorList>
            <person name="Foesel B.U."/>
            <person name="Drake H.L."/>
            <person name="Schramm A."/>
        </authorList>
    </citation>
    <scope>NUCLEOTIDE SEQUENCE [LARGE SCALE GENOMIC DNA]</scope>
    <source>
        <strain evidence="4 5">D1-19</strain>
    </source>
</reference>
<dbReference type="SUPFAM" id="SSF82544">
    <property type="entry name" value="GckA/TtuD-like"/>
    <property type="match status" value="1"/>
</dbReference>
<dbReference type="InterPro" id="IPR025286">
    <property type="entry name" value="MOFRL_assoc_dom"/>
</dbReference>
<organism evidence="4 5">
    <name type="scientific">Pararhodobacter aggregans</name>
    <dbReference type="NCBI Taxonomy" id="404875"/>
    <lineage>
        <taxon>Bacteria</taxon>
        <taxon>Pseudomonadati</taxon>
        <taxon>Pseudomonadota</taxon>
        <taxon>Alphaproteobacteria</taxon>
        <taxon>Rhodobacterales</taxon>
        <taxon>Paracoccaceae</taxon>
        <taxon>Pararhodobacter</taxon>
    </lineage>
</organism>
<dbReference type="InterPro" id="IPR038614">
    <property type="entry name" value="GK_N_sf"/>
</dbReference>
<feature type="domain" description="MOFRL" evidence="2">
    <location>
        <begin position="327"/>
        <end position="434"/>
    </location>
</feature>
<evidence type="ECO:0000256" key="1">
    <source>
        <dbReference type="SAM" id="MobiDB-lite"/>
    </source>
</evidence>
<dbReference type="PANTHER" id="PTHR12227:SF0">
    <property type="entry name" value="GLYCERATE KINASE"/>
    <property type="match status" value="1"/>
</dbReference>
<comment type="caution">
    <text evidence="4">The sequence shown here is derived from an EMBL/GenBank/DDBJ whole genome shotgun (WGS) entry which is preliminary data.</text>
</comment>
<keyword evidence="5" id="KW-1185">Reference proteome</keyword>
<dbReference type="InterPro" id="IPR039760">
    <property type="entry name" value="MOFRL_protein"/>
</dbReference>
<dbReference type="Pfam" id="PF13660">
    <property type="entry name" value="DUF4147"/>
    <property type="match status" value="1"/>
</dbReference>
<dbReference type="Gene3D" id="3.40.1480.10">
    <property type="entry name" value="MOFRL domain"/>
    <property type="match status" value="1"/>
</dbReference>
<dbReference type="AlphaFoldDB" id="A0A2T7USX7"/>
<evidence type="ECO:0000259" key="2">
    <source>
        <dbReference type="Pfam" id="PF05161"/>
    </source>
</evidence>
<protein>
    <submittedName>
        <fullName evidence="4">Glycerate kinase</fullName>
    </submittedName>
</protein>
<dbReference type="EMBL" id="QDDR01000004">
    <property type="protein sequence ID" value="PVE47853.1"/>
    <property type="molecule type" value="Genomic_DNA"/>
</dbReference>
<dbReference type="InterPro" id="IPR007835">
    <property type="entry name" value="MOFRL"/>
</dbReference>
<accession>A0A2T7USX7</accession>
<gene>
    <name evidence="4" type="ORF">DDE23_10510</name>
</gene>
<evidence type="ECO:0000259" key="3">
    <source>
        <dbReference type="Pfam" id="PF13660"/>
    </source>
</evidence>
<dbReference type="OrthoDB" id="9766552at2"/>
<name>A0A2T7USX7_9RHOB</name>
<evidence type="ECO:0000313" key="4">
    <source>
        <dbReference type="EMBL" id="PVE47853.1"/>
    </source>
</evidence>
<dbReference type="Proteomes" id="UP000244810">
    <property type="component" value="Unassembled WGS sequence"/>
</dbReference>
<dbReference type="GO" id="GO:0008887">
    <property type="term" value="F:glycerate kinase activity"/>
    <property type="evidence" value="ECO:0007669"/>
    <property type="project" value="InterPro"/>
</dbReference>